<dbReference type="FunFam" id="1.10.8.60:FF:000160">
    <property type="entry name" value="WGS project CABT00000000 data, contig 2.55"/>
    <property type="match status" value="1"/>
</dbReference>
<evidence type="ECO:0000256" key="3">
    <source>
        <dbReference type="SAM" id="MobiDB-lite"/>
    </source>
</evidence>
<feature type="compositionally biased region" description="Basic residues" evidence="3">
    <location>
        <begin position="44"/>
        <end position="53"/>
    </location>
</feature>
<dbReference type="eggNOG" id="KOG0730">
    <property type="taxonomic scope" value="Eukaryota"/>
</dbReference>
<dbReference type="Gene3D" id="1.10.8.60">
    <property type="match status" value="1"/>
</dbReference>
<sequence length="354" mass="39731">MPRRNGSGRSAKRTPTTRLSTSLWRSWVWKRSNNSSSVSETRPRSTRRRKRTLKRSDSTSSSRASLELIPSAKYLSAPAGVSHLHVIGKTMVARPYARFLKFIKALESDHVEETTGTTLAALGVQGAQRMLEEIMEYNGGGVLFVDEAYQLVAPHVSSAGHQVLDLILTEMENNLGKLVIIFVGYAEDIEKLFEHNPGLHSRFPYTLHIEDFSDEELWQVLCDSIKKMYKEMEVEGPVEGLYMRVAICRLGQHRRSRGFGNARAVENLLGQIAERQTTRLKAQERAGGRPDYYLLTKEDLLGPDPTGFQSAAWTRLQGLIGLDAVKQSVRNMIAMVDQNYQRETGRDQAPAGVP</sequence>
<keyword evidence="2" id="KW-0067">ATP-binding</keyword>
<dbReference type="CDD" id="cd00009">
    <property type="entry name" value="AAA"/>
    <property type="match status" value="1"/>
</dbReference>
<dbReference type="InterPro" id="IPR050773">
    <property type="entry name" value="CbxX/CfxQ_RuBisCO_ESX"/>
</dbReference>
<dbReference type="Proteomes" id="UP000007129">
    <property type="component" value="Unassembled WGS sequence"/>
</dbReference>
<dbReference type="Gene3D" id="3.40.50.300">
    <property type="entry name" value="P-loop containing nucleotide triphosphate hydrolases"/>
    <property type="match status" value="1"/>
</dbReference>
<name>K2RK62_MACPH</name>
<evidence type="ECO:0000256" key="2">
    <source>
        <dbReference type="ARBA" id="ARBA00022840"/>
    </source>
</evidence>
<dbReference type="VEuPathDB" id="FungiDB:MPH_12367"/>
<comment type="caution">
    <text evidence="5">The sequence shown here is derived from an EMBL/GenBank/DDBJ whole genome shotgun (WGS) entry which is preliminary data.</text>
</comment>
<proteinExistence type="predicted"/>
<dbReference type="EMBL" id="AHHD01000517">
    <property type="protein sequence ID" value="EKG10509.1"/>
    <property type="molecule type" value="Genomic_DNA"/>
</dbReference>
<reference evidence="5 6" key="1">
    <citation type="journal article" date="2012" name="BMC Genomics">
        <title>Tools to kill: Genome of one of the most destructive plant pathogenic fungi Macrophomina phaseolina.</title>
        <authorList>
            <person name="Islam M.S."/>
            <person name="Haque M.S."/>
            <person name="Islam M.M."/>
            <person name="Emdad E.M."/>
            <person name="Halim A."/>
            <person name="Hossen Q.M.M."/>
            <person name="Hossain M.Z."/>
            <person name="Ahmed B."/>
            <person name="Rahim S."/>
            <person name="Rahman M.S."/>
            <person name="Alam M.M."/>
            <person name="Hou S."/>
            <person name="Wan X."/>
            <person name="Saito J.A."/>
            <person name="Alam M."/>
        </authorList>
    </citation>
    <scope>NUCLEOTIDE SEQUENCE [LARGE SCALE GENOMIC DNA]</scope>
    <source>
        <strain evidence="5 6">MS6</strain>
    </source>
</reference>
<gene>
    <name evidence="5" type="ORF">MPH_12367</name>
</gene>
<evidence type="ECO:0000313" key="5">
    <source>
        <dbReference type="EMBL" id="EKG10509.1"/>
    </source>
</evidence>
<accession>K2RK62</accession>
<protein>
    <submittedName>
        <fullName evidence="5">CbxX/CfqX</fullName>
    </submittedName>
</protein>
<keyword evidence="1" id="KW-0547">Nucleotide-binding</keyword>
<dbReference type="HOGENOM" id="CLU_783194_0_0_1"/>
<dbReference type="InterPro" id="IPR041627">
    <property type="entry name" value="AAA_lid_6"/>
</dbReference>
<evidence type="ECO:0000259" key="4">
    <source>
        <dbReference type="Pfam" id="PF17866"/>
    </source>
</evidence>
<feature type="domain" description="CbbX AAA lid" evidence="4">
    <location>
        <begin position="249"/>
        <end position="300"/>
    </location>
</feature>
<feature type="region of interest" description="Disordered" evidence="3">
    <location>
        <begin position="31"/>
        <end position="64"/>
    </location>
</feature>
<dbReference type="InterPro" id="IPR027417">
    <property type="entry name" value="P-loop_NTPase"/>
</dbReference>
<dbReference type="STRING" id="1126212.K2RK62"/>
<dbReference type="GO" id="GO:0016887">
    <property type="term" value="F:ATP hydrolysis activity"/>
    <property type="evidence" value="ECO:0007669"/>
    <property type="project" value="TreeGrafter"/>
</dbReference>
<dbReference type="PANTHER" id="PTHR43392">
    <property type="entry name" value="AAA-TYPE ATPASE FAMILY PROTEIN / ANKYRIN REPEAT FAMILY PROTEIN"/>
    <property type="match status" value="1"/>
</dbReference>
<dbReference type="Pfam" id="PF17866">
    <property type="entry name" value="AAA_lid_6"/>
    <property type="match status" value="1"/>
</dbReference>
<feature type="region of interest" description="Disordered" evidence="3">
    <location>
        <begin position="1"/>
        <end position="20"/>
    </location>
</feature>
<dbReference type="SUPFAM" id="SSF52540">
    <property type="entry name" value="P-loop containing nucleoside triphosphate hydrolases"/>
    <property type="match status" value="1"/>
</dbReference>
<evidence type="ECO:0000313" key="6">
    <source>
        <dbReference type="Proteomes" id="UP000007129"/>
    </source>
</evidence>
<evidence type="ECO:0000256" key="1">
    <source>
        <dbReference type="ARBA" id="ARBA00022741"/>
    </source>
</evidence>
<dbReference type="OrthoDB" id="2423195at2759"/>
<dbReference type="InParanoid" id="K2RK62"/>
<organism evidence="5 6">
    <name type="scientific">Macrophomina phaseolina (strain MS6)</name>
    <name type="common">Charcoal rot fungus</name>
    <dbReference type="NCBI Taxonomy" id="1126212"/>
    <lineage>
        <taxon>Eukaryota</taxon>
        <taxon>Fungi</taxon>
        <taxon>Dikarya</taxon>
        <taxon>Ascomycota</taxon>
        <taxon>Pezizomycotina</taxon>
        <taxon>Dothideomycetes</taxon>
        <taxon>Dothideomycetes incertae sedis</taxon>
        <taxon>Botryosphaeriales</taxon>
        <taxon>Botryosphaeriaceae</taxon>
        <taxon>Macrophomina</taxon>
    </lineage>
</organism>
<dbReference type="GO" id="GO:0005524">
    <property type="term" value="F:ATP binding"/>
    <property type="evidence" value="ECO:0007669"/>
    <property type="project" value="UniProtKB-KW"/>
</dbReference>
<dbReference type="PRINTS" id="PR00819">
    <property type="entry name" value="CBXCFQXSUPER"/>
</dbReference>
<dbReference type="AlphaFoldDB" id="K2RK62"/>
<dbReference type="PANTHER" id="PTHR43392:SF2">
    <property type="entry name" value="AAA-TYPE ATPASE FAMILY PROTEIN _ ANKYRIN REPEAT FAMILY PROTEIN"/>
    <property type="match status" value="1"/>
</dbReference>
<dbReference type="InterPro" id="IPR000641">
    <property type="entry name" value="CbxX/CfxQ"/>
</dbReference>